<evidence type="ECO:0000256" key="6">
    <source>
        <dbReference type="ARBA" id="ARBA00022824"/>
    </source>
</evidence>
<dbReference type="InterPro" id="IPR019540">
    <property type="entry name" value="PtdIno-glycan_biosynth_class_S"/>
</dbReference>
<dbReference type="GO" id="GO:0006614">
    <property type="term" value="P:SRP-dependent cotranslational protein targeting to membrane"/>
    <property type="evidence" value="ECO:0007669"/>
    <property type="project" value="InterPro"/>
</dbReference>
<evidence type="ECO:0000256" key="10">
    <source>
        <dbReference type="ARBA" id="ARBA00023274"/>
    </source>
</evidence>
<keyword evidence="6" id="KW-0256">Endoplasmic reticulum</keyword>
<dbReference type="GO" id="GO:0030942">
    <property type="term" value="F:endoplasmic reticulum signal peptide binding"/>
    <property type="evidence" value="ECO:0007669"/>
    <property type="project" value="InterPro"/>
</dbReference>
<dbReference type="Proteomes" id="UP000711488">
    <property type="component" value="Unassembled WGS sequence"/>
</dbReference>
<evidence type="ECO:0000256" key="5">
    <source>
        <dbReference type="ARBA" id="ARBA00022490"/>
    </source>
</evidence>
<keyword evidence="14" id="KW-0472">Membrane</keyword>
<evidence type="ECO:0000256" key="13">
    <source>
        <dbReference type="SAM" id="MobiDB-lite"/>
    </source>
</evidence>
<evidence type="ECO:0000256" key="8">
    <source>
        <dbReference type="ARBA" id="ARBA00023135"/>
    </source>
</evidence>
<reference evidence="15" key="2">
    <citation type="journal article" date="2018" name="Environ. Sci. Technol.">
        <title>The Toxicogenome of Hyalella azteca: A Model for Sediment Ecotoxicology and Evolutionary Toxicology.</title>
        <authorList>
            <person name="Poynton H.C."/>
            <person name="Hasenbein S."/>
            <person name="Benoit J.B."/>
            <person name="Sepulveda M.S."/>
            <person name="Poelchau M.F."/>
            <person name="Hughes D.S.T."/>
            <person name="Murali S.C."/>
            <person name="Chen S."/>
            <person name="Glastad K.M."/>
            <person name="Goodisman M.A.D."/>
            <person name="Werren J.H."/>
            <person name="Vineis J.H."/>
            <person name="Bowen J.L."/>
            <person name="Friedrich M."/>
            <person name="Jones J."/>
            <person name="Robertson H.M."/>
            <person name="Feyereisen R."/>
            <person name="Mechler-Hickson A."/>
            <person name="Mathers N."/>
            <person name="Lee C.E."/>
            <person name="Colbourne J.K."/>
            <person name="Biales A."/>
            <person name="Johnston J.S."/>
            <person name="Wellborn G.A."/>
            <person name="Rosendale A.J."/>
            <person name="Cridge A.G."/>
            <person name="Munoz-Torres M.C."/>
            <person name="Bain P.A."/>
            <person name="Manny A.R."/>
            <person name="Major K.M."/>
            <person name="Lambert F.N."/>
            <person name="Vulpe C.D."/>
            <person name="Tuck P."/>
            <person name="Blalock B.J."/>
            <person name="Lin Y.Y."/>
            <person name="Smith M.E."/>
            <person name="Ochoa-Acuna H."/>
            <person name="Chen M.M."/>
            <person name="Childers C.P."/>
            <person name="Qu J."/>
            <person name="Dugan S."/>
            <person name="Lee S.L."/>
            <person name="Chao H."/>
            <person name="Dinh H."/>
            <person name="Han Y."/>
            <person name="Doddapaneni H."/>
            <person name="Worley K.C."/>
            <person name="Muzny D.M."/>
            <person name="Gibbs R.A."/>
            <person name="Richards S."/>
        </authorList>
    </citation>
    <scope>NUCLEOTIDE SEQUENCE</scope>
    <source>
        <strain evidence="15">HAZT.00-mixed</strain>
        <tissue evidence="15">Whole organism</tissue>
    </source>
</reference>
<dbReference type="GO" id="GO:0005047">
    <property type="term" value="F:signal recognition particle binding"/>
    <property type="evidence" value="ECO:0007669"/>
    <property type="project" value="InterPro"/>
</dbReference>
<dbReference type="PANTHER" id="PTHR12860">
    <property type="entry name" value="SIGNAL RECOGNITION PARTICLE 68 KDA PROTEIN"/>
    <property type="match status" value="1"/>
</dbReference>
<dbReference type="FunFam" id="1.10.3450.40:FF:000001">
    <property type="entry name" value="Signal recognition particle subunit SRP68"/>
    <property type="match status" value="1"/>
</dbReference>
<evidence type="ECO:0000256" key="3">
    <source>
        <dbReference type="ARBA" id="ARBA00004604"/>
    </source>
</evidence>
<evidence type="ECO:0000256" key="7">
    <source>
        <dbReference type="ARBA" id="ARBA00022884"/>
    </source>
</evidence>
<keyword evidence="5" id="KW-0963">Cytoplasm</keyword>
<dbReference type="GO" id="GO:0042765">
    <property type="term" value="C:GPI-anchor transamidase complex"/>
    <property type="evidence" value="ECO:0007669"/>
    <property type="project" value="InterPro"/>
</dbReference>
<keyword evidence="8" id="KW-0733">Signal recognition particle</keyword>
<gene>
    <name evidence="15" type="ORF">HAZT_HAZT001203</name>
</gene>
<reference evidence="15" key="3">
    <citation type="submission" date="2019-06" db="EMBL/GenBank/DDBJ databases">
        <authorList>
            <person name="Poynton C."/>
            <person name="Hasenbein S."/>
            <person name="Benoit J.B."/>
            <person name="Sepulveda M.S."/>
            <person name="Poelchau M.F."/>
            <person name="Murali S.C."/>
            <person name="Chen S."/>
            <person name="Glastad K.M."/>
            <person name="Werren J.H."/>
            <person name="Vineis J.H."/>
            <person name="Bowen J.L."/>
            <person name="Friedrich M."/>
            <person name="Jones J."/>
            <person name="Robertson H.M."/>
            <person name="Feyereisen R."/>
            <person name="Mechler-Hickson A."/>
            <person name="Mathers N."/>
            <person name="Lee C.E."/>
            <person name="Colbourne J.K."/>
            <person name="Biales A."/>
            <person name="Johnston J.S."/>
            <person name="Wellborn G.A."/>
            <person name="Rosendale A.J."/>
            <person name="Cridge A.G."/>
            <person name="Munoz-Torres M.C."/>
            <person name="Bain P.A."/>
            <person name="Manny A.R."/>
            <person name="Major K.M."/>
            <person name="Lambert F.N."/>
            <person name="Vulpe C.D."/>
            <person name="Tuck P."/>
            <person name="Blalock B.J."/>
            <person name="Lin Y.-Y."/>
            <person name="Smith M.E."/>
            <person name="Ochoa-Acuna H."/>
            <person name="Chen M.-J.M."/>
            <person name="Childers C.P."/>
            <person name="Qu J."/>
            <person name="Dugan S."/>
            <person name="Lee S.L."/>
            <person name="Chao H."/>
            <person name="Dinh H."/>
            <person name="Han Y."/>
            <person name="Doddapaneni H."/>
            <person name="Worley K.C."/>
            <person name="Muzny D.M."/>
            <person name="Gibbs R.A."/>
            <person name="Richards S."/>
        </authorList>
    </citation>
    <scope>NUCLEOTIDE SEQUENCE</scope>
    <source>
        <strain evidence="15">HAZT.00-mixed</strain>
        <tissue evidence="15">Whole organism</tissue>
    </source>
</reference>
<evidence type="ECO:0000313" key="15">
    <source>
        <dbReference type="EMBL" id="KAA0200444.1"/>
    </source>
</evidence>
<dbReference type="UniPathway" id="UPA00196"/>
<keyword evidence="7" id="KW-0694">RNA-binding</keyword>
<evidence type="ECO:0000256" key="14">
    <source>
        <dbReference type="SAM" id="Phobius"/>
    </source>
</evidence>
<feature type="transmembrane region" description="Helical" evidence="14">
    <location>
        <begin position="644"/>
        <end position="664"/>
    </location>
</feature>
<dbReference type="InterPro" id="IPR038253">
    <property type="entry name" value="SRP68_N_sf"/>
</dbReference>
<evidence type="ECO:0000256" key="11">
    <source>
        <dbReference type="ARBA" id="ARBA00029498"/>
    </source>
</evidence>
<dbReference type="GO" id="GO:0016255">
    <property type="term" value="P:attachment of GPI anchor to protein"/>
    <property type="evidence" value="ECO:0007669"/>
    <property type="project" value="InterPro"/>
</dbReference>
<evidence type="ECO:0000256" key="4">
    <source>
        <dbReference type="ARBA" id="ARBA00009352"/>
    </source>
</evidence>
<protein>
    <recommendedName>
        <fullName evidence="11">Signal recognition particle subunit SRP68</fullName>
    </recommendedName>
    <alternativeName>
        <fullName evidence="12">Signal recognition particle 68 kDa protein</fullName>
    </alternativeName>
</protein>
<keyword evidence="9" id="KW-0539">Nucleus</keyword>
<name>A0A6A0H5H0_HYAAZ</name>
<dbReference type="GO" id="GO:0008312">
    <property type="term" value="F:7S RNA binding"/>
    <property type="evidence" value="ECO:0007669"/>
    <property type="project" value="InterPro"/>
</dbReference>
<dbReference type="InterPro" id="IPR026258">
    <property type="entry name" value="SRP68"/>
</dbReference>
<dbReference type="GO" id="GO:0005786">
    <property type="term" value="C:signal recognition particle, endoplasmic reticulum targeting"/>
    <property type="evidence" value="ECO:0007669"/>
    <property type="project" value="UniProtKB-KW"/>
</dbReference>
<sequence>MVQHAADANLLSLRVLRVAHEARMCHGLRHKDYQMYRQYCSRRIRRLRKRFDIRQGEKKYRKRELQPAAIKEEKMLELPLLMAERYWAYAMQLKEESMQDPRKKFALRNKLRKAATYSVNFEKIVEVQYVFAKCDARTQLEVQGYSAWLQGTVLFELAEWTQQWDAPVVFFNKAIAIYSKLSEAVTEEEAGIIKALVSEVEVQLRYCRHHLGDKAATSSLLAMTDDTALGEKLDVLVSQAREKQAATLSEVTWRGRTLSVKQEKVRLFLLKESESAGRARYGDRFNQLDKLLMECKDAIALVRDDLNNDPTFKTRQAANSGPVSSGHFLYSYLCYLRLRLTLARNVALLTQYSAIIAGKTSAAKGSKVPRDQDVVRLCDLSMQNLNEMCQLAGLEDDLELKQENDSKIAYFKALRCFHVAESYAKQEKWVEAMTLYKRAEERIAQAKSQPNLQSSDEASLEALAEQLAGLSVTVKARALLPSTSTTPHPSPSQAIKKPLSERMDEYLEDQCLLNHTNPRVLPMPPSLSAVPCKPLFFDLALSHVAFPSLEKCVPTPEQPSPAQQKAAQQPGGLSSIVKGLWGWGSKKLLKAMSPAPDLASHIREQRRRRQIEEASDDETEFVPPAAGEADSIPPLPAPPLNIEGAWAAVGFAVVLIVVGLPVWWRTTTVYRAPLPYSAVEELSGLRRLHFVPITVMAERPADGKVFAAALQKELKKPSQAQYRVRSRGLQKPQGDAVRQASTLQGLVAAVQQNTVMHSGTLTLLLLSSDALLQHKQLHVTTKNMLVVAPNADVSLVASVVRAMSLEANSEHQQSLAVEDSAQRFPGPPPHKVVSEPRYSLTLTLMLPEPHAYRAQWQPSAAIQAYLTPLLEQLKKIQLDVSVRSQQLYMTPLSGIKPQWQQQLQVHALPHHQLPLSINGIEAKLGQNFYT</sequence>
<dbReference type="GO" id="GO:0006506">
    <property type="term" value="P:GPI anchor biosynthetic process"/>
    <property type="evidence" value="ECO:0007669"/>
    <property type="project" value="UniProtKB-UniPathway"/>
</dbReference>
<dbReference type="AlphaFoldDB" id="A0A6A0H5H0"/>
<dbReference type="Gene3D" id="1.10.3450.40">
    <property type="entry name" value="Signal recognition particle, SRP68 subunit, RNA-binding domain"/>
    <property type="match status" value="1"/>
</dbReference>
<accession>A0A6A0H5H0</accession>
<keyword evidence="10" id="KW-0687">Ribonucleoprotein</keyword>
<dbReference type="EMBL" id="JQDR03006305">
    <property type="protein sequence ID" value="KAA0200444.1"/>
    <property type="molecule type" value="Genomic_DNA"/>
</dbReference>
<feature type="region of interest" description="Disordered" evidence="13">
    <location>
        <begin position="599"/>
        <end position="632"/>
    </location>
</feature>
<dbReference type="Pfam" id="PF10510">
    <property type="entry name" value="PIG-S"/>
    <property type="match status" value="1"/>
</dbReference>
<organism evidence="15">
    <name type="scientific">Hyalella azteca</name>
    <name type="common">Amphipod</name>
    <dbReference type="NCBI Taxonomy" id="294128"/>
    <lineage>
        <taxon>Eukaryota</taxon>
        <taxon>Metazoa</taxon>
        <taxon>Ecdysozoa</taxon>
        <taxon>Arthropoda</taxon>
        <taxon>Crustacea</taxon>
        <taxon>Multicrustacea</taxon>
        <taxon>Malacostraca</taxon>
        <taxon>Eumalacostraca</taxon>
        <taxon>Peracarida</taxon>
        <taxon>Amphipoda</taxon>
        <taxon>Senticaudata</taxon>
        <taxon>Talitrida</taxon>
        <taxon>Talitroidea</taxon>
        <taxon>Hyalellidae</taxon>
        <taxon>Hyalella</taxon>
    </lineage>
</organism>
<comment type="subcellular location">
    <subcellularLocation>
        <location evidence="2">Cytoplasm</location>
    </subcellularLocation>
    <subcellularLocation>
        <location evidence="1">Endoplasmic reticulum</location>
    </subcellularLocation>
    <subcellularLocation>
        <location evidence="3">Nucleus</location>
        <location evidence="3">Nucleolus</location>
    </subcellularLocation>
</comment>
<comment type="similarity">
    <text evidence="4">Belongs to the SRP68 family.</text>
</comment>
<keyword evidence="14" id="KW-1133">Transmembrane helix</keyword>
<comment type="caution">
    <text evidence="15">The sequence shown here is derived from an EMBL/GenBank/DDBJ whole genome shotgun (WGS) entry which is preliminary data.</text>
</comment>
<dbReference type="GO" id="GO:0005829">
    <property type="term" value="C:cytosol"/>
    <property type="evidence" value="ECO:0007669"/>
    <property type="project" value="UniProtKB-ARBA"/>
</dbReference>
<reference evidence="15" key="1">
    <citation type="submission" date="2014-08" db="EMBL/GenBank/DDBJ databases">
        <authorList>
            <person name="Murali S."/>
            <person name="Richards S."/>
            <person name="Bandaranaike D."/>
            <person name="Bellair M."/>
            <person name="Blankenburg K."/>
            <person name="Chao H."/>
            <person name="Dinh H."/>
            <person name="Doddapaneni H."/>
            <person name="Dugan-Rocha S."/>
            <person name="Elkadiri S."/>
            <person name="Gnanaolivu R."/>
            <person name="Hughes D."/>
            <person name="Lee S."/>
            <person name="Li M."/>
            <person name="Ming W."/>
            <person name="Munidasa M."/>
            <person name="Muniz J."/>
            <person name="Nguyen L."/>
            <person name="Osuji N."/>
            <person name="Pu L.-L."/>
            <person name="Puazo M."/>
            <person name="Skinner E."/>
            <person name="Qu C."/>
            <person name="Quiroz J."/>
            <person name="Raj R."/>
            <person name="Weissenberger G."/>
            <person name="Xin Y."/>
            <person name="Zou X."/>
            <person name="Han Y."/>
            <person name="Worley K."/>
            <person name="Muzny D."/>
            <person name="Gibbs R."/>
        </authorList>
    </citation>
    <scope>NUCLEOTIDE SEQUENCE</scope>
    <source>
        <strain evidence="15">HAZT.00-mixed</strain>
        <tissue evidence="15">Whole organism</tissue>
    </source>
</reference>
<evidence type="ECO:0000256" key="12">
    <source>
        <dbReference type="ARBA" id="ARBA00083741"/>
    </source>
</evidence>
<dbReference type="Pfam" id="PF16969">
    <property type="entry name" value="SRP68"/>
    <property type="match status" value="1"/>
</dbReference>
<dbReference type="GO" id="GO:0005730">
    <property type="term" value="C:nucleolus"/>
    <property type="evidence" value="ECO:0007669"/>
    <property type="project" value="UniProtKB-SubCell"/>
</dbReference>
<evidence type="ECO:0000256" key="9">
    <source>
        <dbReference type="ARBA" id="ARBA00023242"/>
    </source>
</evidence>
<evidence type="ECO:0000256" key="1">
    <source>
        <dbReference type="ARBA" id="ARBA00004240"/>
    </source>
</evidence>
<dbReference type="OrthoDB" id="10255118at2759"/>
<keyword evidence="14" id="KW-0812">Transmembrane</keyword>
<dbReference type="PANTHER" id="PTHR12860:SF0">
    <property type="entry name" value="SIGNAL RECOGNITION PARTICLE SUBUNIT SRP68"/>
    <property type="match status" value="1"/>
</dbReference>
<evidence type="ECO:0000256" key="2">
    <source>
        <dbReference type="ARBA" id="ARBA00004496"/>
    </source>
</evidence>
<proteinExistence type="inferred from homology"/>